<feature type="domain" description="MobA/MobL protein" evidence="5">
    <location>
        <begin position="70"/>
        <end position="235"/>
    </location>
</feature>
<sequence length="476" mass="56069">MLIGRHSFIRQSKLSDVAGRIDYISNPKRQEYLYATYQTEGVTPEFWKNLARENQLDFKASGSAGKCIEGREFIIALPESFVQYRAGDVVRLFAETFHKRYGVECSAALHHNKAKTNYHIHLVFSERKMLEQPEVKIATRNMFYDEQGKHRRTKKEILDEQGNIRAGCSIIPKGEVYESHIFTKKDEWFKNKAFTKEVKELFTDTINRYVKEESEKLSVFQQGGVYLATKKIGKNNPKAEEIKADNAARQEWNRTVDVALVEGIPEEDILKIKQEKITDKTLQSIRTYGWLPDMFRQIIRGAKDFLQEVILKFKLPPKPVPKIDLQEWKDMQKIMYELQRQSMEIKHTQKDISSLKKQLSELRGLFKGKERKSLEGRIELLEDLEKRLHKSLEQIVKREGYPNVQAFQKVYSKAEELIIEYNKELRAWKNQTEQKKENPLEQPKKASVLEKLHRYQQEGRQQPKRSVKKKSMDRER</sequence>
<dbReference type="Gene3D" id="3.30.930.30">
    <property type="match status" value="1"/>
</dbReference>
<dbReference type="RefSeq" id="WP_055167916.1">
    <property type="nucleotide sequence ID" value="NZ_CYXX01000004.1"/>
</dbReference>
<organism evidence="6 7">
    <name type="scientific">Roseburia inulinivorans</name>
    <dbReference type="NCBI Taxonomy" id="360807"/>
    <lineage>
        <taxon>Bacteria</taxon>
        <taxon>Bacillati</taxon>
        <taxon>Bacillota</taxon>
        <taxon>Clostridia</taxon>
        <taxon>Lachnospirales</taxon>
        <taxon>Lachnospiraceae</taxon>
        <taxon>Roseburia</taxon>
    </lineage>
</organism>
<gene>
    <name evidence="6" type="ORF">ERS852444_00692</name>
</gene>
<dbReference type="InterPro" id="IPR005053">
    <property type="entry name" value="MobA_MobL"/>
</dbReference>
<proteinExistence type="inferred from homology"/>
<dbReference type="AlphaFoldDB" id="A0A173S0U2"/>
<dbReference type="EMBL" id="CYXX01000004">
    <property type="protein sequence ID" value="CUM83495.1"/>
    <property type="molecule type" value="Genomic_DNA"/>
</dbReference>
<accession>A0A173S0U2</accession>
<feature type="compositionally biased region" description="Basic and acidic residues" evidence="4">
    <location>
        <begin position="432"/>
        <end position="457"/>
    </location>
</feature>
<feature type="region of interest" description="Disordered" evidence="4">
    <location>
        <begin position="432"/>
        <end position="476"/>
    </location>
</feature>
<evidence type="ECO:0000256" key="1">
    <source>
        <dbReference type="ARBA" id="ARBA00010873"/>
    </source>
</evidence>
<dbReference type="Pfam" id="PF03389">
    <property type="entry name" value="MobA_MobL"/>
    <property type="match status" value="1"/>
</dbReference>
<protein>
    <submittedName>
        <fullName evidence="6">Ti-type conjugative transfer relaxase TraA</fullName>
    </submittedName>
</protein>
<keyword evidence="2" id="KW-0184">Conjugation</keyword>
<evidence type="ECO:0000256" key="2">
    <source>
        <dbReference type="ARBA" id="ARBA00022971"/>
    </source>
</evidence>
<dbReference type="Proteomes" id="UP000095453">
    <property type="component" value="Unassembled WGS sequence"/>
</dbReference>
<keyword evidence="3" id="KW-0175">Coiled coil</keyword>
<reference evidence="6 7" key="1">
    <citation type="submission" date="2015-09" db="EMBL/GenBank/DDBJ databases">
        <authorList>
            <consortium name="Pathogen Informatics"/>
        </authorList>
    </citation>
    <scope>NUCLEOTIDE SEQUENCE [LARGE SCALE GENOMIC DNA]</scope>
    <source>
        <strain evidence="6 7">2789STDY5608887</strain>
    </source>
</reference>
<evidence type="ECO:0000313" key="6">
    <source>
        <dbReference type="EMBL" id="CUM83495.1"/>
    </source>
</evidence>
<feature type="coiled-coil region" evidence="3">
    <location>
        <begin position="338"/>
        <end position="372"/>
    </location>
</feature>
<evidence type="ECO:0000259" key="5">
    <source>
        <dbReference type="Pfam" id="PF03389"/>
    </source>
</evidence>
<comment type="similarity">
    <text evidence="1">Belongs to the MobA/MobL family.</text>
</comment>
<evidence type="ECO:0000256" key="3">
    <source>
        <dbReference type="SAM" id="Coils"/>
    </source>
</evidence>
<evidence type="ECO:0000313" key="7">
    <source>
        <dbReference type="Proteomes" id="UP000095453"/>
    </source>
</evidence>
<name>A0A173S0U2_9FIRM</name>
<evidence type="ECO:0000256" key="4">
    <source>
        <dbReference type="SAM" id="MobiDB-lite"/>
    </source>
</evidence>